<feature type="region of interest" description="Disordered" evidence="1">
    <location>
        <begin position="176"/>
        <end position="205"/>
    </location>
</feature>
<dbReference type="AlphaFoldDB" id="A0A485K5U4"/>
<evidence type="ECO:0000313" key="3">
    <source>
        <dbReference type="EMBL" id="VFT77305.1"/>
    </source>
</evidence>
<evidence type="ECO:0000313" key="4">
    <source>
        <dbReference type="Proteomes" id="UP000332933"/>
    </source>
</evidence>
<evidence type="ECO:0000313" key="2">
    <source>
        <dbReference type="EMBL" id="KAF0720737.1"/>
    </source>
</evidence>
<accession>A0A485K5U4</accession>
<reference evidence="3 4" key="1">
    <citation type="submission" date="2019-03" db="EMBL/GenBank/DDBJ databases">
        <authorList>
            <person name="Gaulin E."/>
            <person name="Dumas B."/>
        </authorList>
    </citation>
    <scope>NUCLEOTIDE SEQUENCE [LARGE SCALE GENOMIC DNA]</scope>
    <source>
        <strain evidence="3">CBS 568.67</strain>
    </source>
</reference>
<protein>
    <submittedName>
        <fullName evidence="3">Aste57867_79 protein</fullName>
    </submittedName>
</protein>
<sequence length="460" mass="50565">MLCDAGAQRKPFQTHDGTDLLEPLAHLITIVDKDWHPFTLPTPLACTSHTTQYPHKKCAYKRLVHCSQPIHQCVDWKPVILAGFACIAYWIMDARCVMYCLQEHCFISLLVSFLGDQHPLNGMSVKVKQLHATSRGGRGVAGTTRGFLSAASSPKGNLPRRMPPSSLLATHHAHLNTHGKVPPSLDTRTLPSPLNPPRRRDSKTTNVDWPCVWSINLPRQRRHEPPMPRLSEPTVPVQLAFRCELFDGREPCMHSSNQQHPPLSLNDPQTLTIALPVLDTSVLILQCLAFADLYGLALPAPFQVDLTCLNGDMHSLRTLGETIAPRPLRFDAALQSLLATLRDETLSDVDATYVVDALHRVILAFRTSPELASALHALGFDTSGSCIGGLTRVGTSCNNVHAWACPRHAYRHDSSSPSCQDALDHTHDKAEPSPPTNQTGDTVVDFVGDKARRATTQAVP</sequence>
<keyword evidence="4" id="KW-1185">Reference proteome</keyword>
<reference evidence="2" key="2">
    <citation type="submission" date="2019-06" db="EMBL/GenBank/DDBJ databases">
        <title>Genomics analysis of Aphanomyces spp. identifies a new class of oomycete effector associated with host adaptation.</title>
        <authorList>
            <person name="Gaulin E."/>
        </authorList>
    </citation>
    <scope>NUCLEOTIDE SEQUENCE</scope>
    <source>
        <strain evidence="2">CBS 578.67</strain>
    </source>
</reference>
<name>A0A485K5U4_9STRA</name>
<dbReference type="EMBL" id="VJMH01000003">
    <property type="protein sequence ID" value="KAF0720737.1"/>
    <property type="molecule type" value="Genomic_DNA"/>
</dbReference>
<evidence type="ECO:0000256" key="1">
    <source>
        <dbReference type="SAM" id="MobiDB-lite"/>
    </source>
</evidence>
<dbReference type="Proteomes" id="UP000332933">
    <property type="component" value="Unassembled WGS sequence"/>
</dbReference>
<gene>
    <name evidence="3" type="primary">Aste57867_79</name>
    <name evidence="2" type="ORF">As57867_000079</name>
    <name evidence="3" type="ORF">ASTE57867_79</name>
</gene>
<feature type="compositionally biased region" description="Basic and acidic residues" evidence="1">
    <location>
        <begin position="422"/>
        <end position="431"/>
    </location>
</feature>
<dbReference type="EMBL" id="CAADRA010000003">
    <property type="protein sequence ID" value="VFT77305.1"/>
    <property type="molecule type" value="Genomic_DNA"/>
</dbReference>
<organism evidence="3 4">
    <name type="scientific">Aphanomyces stellatus</name>
    <dbReference type="NCBI Taxonomy" id="120398"/>
    <lineage>
        <taxon>Eukaryota</taxon>
        <taxon>Sar</taxon>
        <taxon>Stramenopiles</taxon>
        <taxon>Oomycota</taxon>
        <taxon>Saprolegniomycetes</taxon>
        <taxon>Saprolegniales</taxon>
        <taxon>Verrucalvaceae</taxon>
        <taxon>Aphanomyces</taxon>
    </lineage>
</organism>
<proteinExistence type="predicted"/>
<feature type="region of interest" description="Disordered" evidence="1">
    <location>
        <begin position="415"/>
        <end position="443"/>
    </location>
</feature>